<dbReference type="GO" id="GO:0016740">
    <property type="term" value="F:transferase activity"/>
    <property type="evidence" value="ECO:0007669"/>
    <property type="project" value="UniProtKB-KW"/>
</dbReference>
<organism evidence="1 2">
    <name type="scientific">Kutzneria kofuensis</name>
    <dbReference type="NCBI Taxonomy" id="103725"/>
    <lineage>
        <taxon>Bacteria</taxon>
        <taxon>Bacillati</taxon>
        <taxon>Actinomycetota</taxon>
        <taxon>Actinomycetes</taxon>
        <taxon>Pseudonocardiales</taxon>
        <taxon>Pseudonocardiaceae</taxon>
        <taxon>Kutzneria</taxon>
    </lineage>
</organism>
<sequence>MIEIVVYDPRWPSLFASVRDRLTGPLTGLVDRIEHVGSTAVPGLAARPTVDLTAVVESLDHLPAVIGRLAPLGYCHEGDLGVRGRHAFTTPPDAPPHHLYVCAADDPGFADVLAFRDYLRTHPDTARAYAELKYFLAERFRDDRAGYTAAKSAFINRIVATATRS</sequence>
<gene>
    <name evidence="1" type="ORF">BJ998_008868</name>
</gene>
<reference evidence="1 2" key="1">
    <citation type="submission" date="2020-08" db="EMBL/GenBank/DDBJ databases">
        <title>Sequencing the genomes of 1000 actinobacteria strains.</title>
        <authorList>
            <person name="Klenk H.-P."/>
        </authorList>
    </citation>
    <scope>NUCLEOTIDE SEQUENCE [LARGE SCALE GENOMIC DNA]</scope>
    <source>
        <strain evidence="1 2">DSM 43851</strain>
    </source>
</reference>
<dbReference type="PANTHER" id="PTHR34822:SF1">
    <property type="entry name" value="GRPB FAMILY PROTEIN"/>
    <property type="match status" value="1"/>
</dbReference>
<comment type="caution">
    <text evidence="1">The sequence shown here is derived from an EMBL/GenBank/DDBJ whole genome shotgun (WGS) entry which is preliminary data.</text>
</comment>
<keyword evidence="2" id="KW-1185">Reference proteome</keyword>
<dbReference type="EMBL" id="JACHIR010000003">
    <property type="protein sequence ID" value="MBB5897609.1"/>
    <property type="molecule type" value="Genomic_DNA"/>
</dbReference>
<name>A0A7W9NM95_9PSEU</name>
<keyword evidence="1" id="KW-0808">Transferase</keyword>
<evidence type="ECO:0000313" key="2">
    <source>
        <dbReference type="Proteomes" id="UP000585638"/>
    </source>
</evidence>
<dbReference type="AlphaFoldDB" id="A0A7W9NM95"/>
<evidence type="ECO:0000313" key="1">
    <source>
        <dbReference type="EMBL" id="MBB5897609.1"/>
    </source>
</evidence>
<dbReference type="Proteomes" id="UP000585638">
    <property type="component" value="Unassembled WGS sequence"/>
</dbReference>
<dbReference type="Pfam" id="PF04229">
    <property type="entry name" value="GrpB"/>
    <property type="match status" value="1"/>
</dbReference>
<accession>A0A7W9NM95</accession>
<protein>
    <submittedName>
        <fullName evidence="1">GrpB-like predicted nucleotidyltransferase (UPF0157 family)</fullName>
    </submittedName>
</protein>
<dbReference type="Gene3D" id="3.30.460.10">
    <property type="entry name" value="Beta Polymerase, domain 2"/>
    <property type="match status" value="1"/>
</dbReference>
<dbReference type="InterPro" id="IPR007344">
    <property type="entry name" value="GrpB/CoaE"/>
</dbReference>
<dbReference type="RefSeq" id="WP_184870067.1">
    <property type="nucleotide sequence ID" value="NZ_BAAAWY010000063.1"/>
</dbReference>
<dbReference type="InterPro" id="IPR043519">
    <property type="entry name" value="NT_sf"/>
</dbReference>
<dbReference type="SUPFAM" id="SSF81301">
    <property type="entry name" value="Nucleotidyltransferase"/>
    <property type="match status" value="1"/>
</dbReference>
<proteinExistence type="predicted"/>
<dbReference type="PANTHER" id="PTHR34822">
    <property type="entry name" value="GRPB DOMAIN PROTEIN (AFU_ORTHOLOGUE AFUA_1G01530)"/>
    <property type="match status" value="1"/>
</dbReference>